<reference evidence="1 2" key="1">
    <citation type="journal article" date="2013" name="Antonie Van Leeuwenhoek">
        <title>Actinoplanes hulinensis sp. nov., a novel actinomycete isolated from soybean root (Glycine max (L.) Merr).</title>
        <authorList>
            <person name="Shen Y."/>
            <person name="Liu C."/>
            <person name="Wang X."/>
            <person name="Zhao J."/>
            <person name="Jia F."/>
            <person name="Zhang Y."/>
            <person name="Wang L."/>
            <person name="Yang D."/>
            <person name="Xiang W."/>
        </authorList>
    </citation>
    <scope>NUCLEOTIDE SEQUENCE [LARGE SCALE GENOMIC DNA]</scope>
    <source>
        <strain evidence="1 2">NEAU-M9</strain>
    </source>
</reference>
<evidence type="ECO:0000313" key="2">
    <source>
        <dbReference type="Proteomes" id="UP001519863"/>
    </source>
</evidence>
<comment type="caution">
    <text evidence="1">The sequence shown here is derived from an EMBL/GenBank/DDBJ whole genome shotgun (WGS) entry which is preliminary data.</text>
</comment>
<keyword evidence="2" id="KW-1185">Reference proteome</keyword>
<protein>
    <submittedName>
        <fullName evidence="1">Uncharacterized protein</fullName>
    </submittedName>
</protein>
<dbReference type="EMBL" id="JAHXZI010000009">
    <property type="protein sequence ID" value="MBW6435832.1"/>
    <property type="molecule type" value="Genomic_DNA"/>
</dbReference>
<accession>A0ABS7B4J5</accession>
<proteinExistence type="predicted"/>
<organism evidence="1 2">
    <name type="scientific">Actinoplanes hulinensis</name>
    <dbReference type="NCBI Taxonomy" id="1144547"/>
    <lineage>
        <taxon>Bacteria</taxon>
        <taxon>Bacillati</taxon>
        <taxon>Actinomycetota</taxon>
        <taxon>Actinomycetes</taxon>
        <taxon>Micromonosporales</taxon>
        <taxon>Micromonosporaceae</taxon>
        <taxon>Actinoplanes</taxon>
    </lineage>
</organism>
<dbReference type="Proteomes" id="UP001519863">
    <property type="component" value="Unassembled WGS sequence"/>
</dbReference>
<gene>
    <name evidence="1" type="ORF">KZ829_18995</name>
</gene>
<dbReference type="RefSeq" id="WP_220145248.1">
    <property type="nucleotide sequence ID" value="NZ_JAHXZI010000009.1"/>
</dbReference>
<evidence type="ECO:0000313" key="1">
    <source>
        <dbReference type="EMBL" id="MBW6435832.1"/>
    </source>
</evidence>
<sequence>MWNRLHDRVQAALLTAGDEQRIEVLEPLLEMFVWSLRFCGPRPHEAWGLG</sequence>
<name>A0ABS7B4J5_9ACTN</name>